<protein>
    <submittedName>
        <fullName evidence="1">Uncharacterized protein</fullName>
    </submittedName>
</protein>
<proteinExistence type="predicted"/>
<comment type="caution">
    <text evidence="1">The sequence shown here is derived from an EMBL/GenBank/DDBJ whole genome shotgun (WGS) entry which is preliminary data.</text>
</comment>
<reference evidence="1" key="1">
    <citation type="journal article" date="2015" name="BMC Genomics">
        <title>Genome mining reveals unlocked bioactive potential of marine Gram-negative bacteria.</title>
        <authorList>
            <person name="Machado H."/>
            <person name="Sonnenschein E.C."/>
            <person name="Melchiorsen J."/>
            <person name="Gram L."/>
        </authorList>
    </citation>
    <scope>NUCLEOTIDE SEQUENCE</scope>
    <source>
        <strain evidence="1">S2052</strain>
    </source>
</reference>
<dbReference type="Pfam" id="PF09937">
    <property type="entry name" value="DUF2169"/>
    <property type="match status" value="1"/>
</dbReference>
<name>A0A837GCW7_9VIBR</name>
<dbReference type="RefSeq" id="WP_045985158.1">
    <property type="nucleotide sequence ID" value="NZ_CP063052.1"/>
</dbReference>
<gene>
    <name evidence="1" type="ORF">TW71_05015</name>
</gene>
<accession>A0A837GCW7</accession>
<dbReference type="AlphaFoldDB" id="A0A837GCW7"/>
<sequence>MQLWDIEQATDLLVKGRFQRDENGHEVWVLTAKRQWNLNEKVWEEVPAEEIYDDPIYLGEPGLSAMKVDHEFPVSKQNTDVLVYGKARAYAKRPVTYHECRILIDNHIDKSIAVHGERQWVQHGGSVTVSHPKAYVEAEIDHSRALGGDERNRVGSGIAKSSEELLARPVPSVFFPNEEWAPNTKPLRVAGLGPIPPFFSERTRYAGTFDEHWEEYRRPLLPEDFDRKFYQSAPADQQCDGFLEGGERLMMSGFSHDDVFSFRIPSEKFVAIADFGDEKLSAPMPMYTVFIDTEEKRLTISYTASFPCQAKEHLLVSSTVSKARENA</sequence>
<evidence type="ECO:0000313" key="1">
    <source>
        <dbReference type="EMBL" id="KJY77179.1"/>
    </source>
</evidence>
<organism evidence="1">
    <name type="scientific">Vibrio coralliilyticus</name>
    <dbReference type="NCBI Taxonomy" id="190893"/>
    <lineage>
        <taxon>Bacteria</taxon>
        <taxon>Pseudomonadati</taxon>
        <taxon>Pseudomonadota</taxon>
        <taxon>Gammaproteobacteria</taxon>
        <taxon>Vibrionales</taxon>
        <taxon>Vibrionaceae</taxon>
        <taxon>Vibrio</taxon>
    </lineage>
</organism>
<dbReference type="EMBL" id="JXXR01000002">
    <property type="protein sequence ID" value="KJY77179.1"/>
    <property type="molecule type" value="Genomic_DNA"/>
</dbReference>
<dbReference type="InterPro" id="IPR018683">
    <property type="entry name" value="DUF2169"/>
</dbReference>